<dbReference type="CDD" id="cd13139">
    <property type="entry name" value="MATE_like_14"/>
    <property type="match status" value="1"/>
</dbReference>
<keyword evidence="3" id="KW-0050">Antiport</keyword>
<dbReference type="PANTHER" id="PTHR43298:SF2">
    <property type="entry name" value="FMN_FAD EXPORTER YEEO-RELATED"/>
    <property type="match status" value="1"/>
</dbReference>
<keyword evidence="8 10" id="KW-0472">Membrane</keyword>
<dbReference type="AlphaFoldDB" id="A0A2V3ZZ97"/>
<feature type="transmembrane region" description="Helical" evidence="10">
    <location>
        <begin position="355"/>
        <end position="375"/>
    </location>
</feature>
<evidence type="ECO:0000256" key="9">
    <source>
        <dbReference type="ARBA" id="ARBA00031636"/>
    </source>
</evidence>
<dbReference type="GO" id="GO:0042910">
    <property type="term" value="F:xenobiotic transmembrane transporter activity"/>
    <property type="evidence" value="ECO:0007669"/>
    <property type="project" value="InterPro"/>
</dbReference>
<comment type="caution">
    <text evidence="11">The sequence shown here is derived from an EMBL/GenBank/DDBJ whole genome shotgun (WGS) entry which is preliminary data.</text>
</comment>
<feature type="transmembrane region" description="Helical" evidence="10">
    <location>
        <begin position="450"/>
        <end position="470"/>
    </location>
</feature>
<keyword evidence="4" id="KW-1003">Cell membrane</keyword>
<evidence type="ECO:0000256" key="8">
    <source>
        <dbReference type="ARBA" id="ARBA00023136"/>
    </source>
</evidence>
<keyword evidence="2" id="KW-0813">Transport</keyword>
<keyword evidence="6 10" id="KW-1133">Transmembrane helix</keyword>
<dbReference type="Pfam" id="PF01554">
    <property type="entry name" value="MatE"/>
    <property type="match status" value="2"/>
</dbReference>
<dbReference type="PIRSF" id="PIRSF006603">
    <property type="entry name" value="DinF"/>
    <property type="match status" value="1"/>
</dbReference>
<dbReference type="GO" id="GO:0015297">
    <property type="term" value="F:antiporter activity"/>
    <property type="evidence" value="ECO:0007669"/>
    <property type="project" value="UniProtKB-KW"/>
</dbReference>
<dbReference type="GO" id="GO:0006811">
    <property type="term" value="P:monoatomic ion transport"/>
    <property type="evidence" value="ECO:0007669"/>
    <property type="project" value="UniProtKB-KW"/>
</dbReference>
<protein>
    <recommendedName>
        <fullName evidence="9">Multidrug-efflux transporter</fullName>
    </recommendedName>
</protein>
<feature type="transmembrane region" description="Helical" evidence="10">
    <location>
        <begin position="272"/>
        <end position="293"/>
    </location>
</feature>
<accession>A0A2V3ZZ97</accession>
<name>A0A2V3ZZ97_9BACT</name>
<evidence type="ECO:0000256" key="2">
    <source>
        <dbReference type="ARBA" id="ARBA00022448"/>
    </source>
</evidence>
<feature type="transmembrane region" description="Helical" evidence="10">
    <location>
        <begin position="387"/>
        <end position="410"/>
    </location>
</feature>
<evidence type="ECO:0000256" key="5">
    <source>
        <dbReference type="ARBA" id="ARBA00022692"/>
    </source>
</evidence>
<proteinExistence type="predicted"/>
<evidence type="ECO:0000313" key="11">
    <source>
        <dbReference type="EMBL" id="PXY01779.1"/>
    </source>
</evidence>
<evidence type="ECO:0000256" key="4">
    <source>
        <dbReference type="ARBA" id="ARBA00022475"/>
    </source>
</evidence>
<feature type="transmembrane region" description="Helical" evidence="10">
    <location>
        <begin position="165"/>
        <end position="187"/>
    </location>
</feature>
<feature type="transmembrane region" description="Helical" evidence="10">
    <location>
        <begin position="92"/>
        <end position="113"/>
    </location>
</feature>
<keyword evidence="7" id="KW-0406">Ion transport</keyword>
<keyword evidence="12" id="KW-1185">Reference proteome</keyword>
<evidence type="ECO:0000256" key="1">
    <source>
        <dbReference type="ARBA" id="ARBA00004651"/>
    </source>
</evidence>
<feature type="transmembrane region" description="Helical" evidence="10">
    <location>
        <begin position="125"/>
        <end position="145"/>
    </location>
</feature>
<dbReference type="InterPro" id="IPR002528">
    <property type="entry name" value="MATE_fam"/>
</dbReference>
<evidence type="ECO:0000256" key="6">
    <source>
        <dbReference type="ARBA" id="ARBA00022989"/>
    </source>
</evidence>
<comment type="subcellular location">
    <subcellularLocation>
        <location evidence="1">Cell membrane</location>
        <topology evidence="1">Multi-pass membrane protein</topology>
    </subcellularLocation>
</comment>
<reference evidence="11 12" key="1">
    <citation type="submission" date="2018-05" db="EMBL/GenBank/DDBJ databases">
        <title>Marinifilum breve JC075T sp. nov., a marine bacterium isolated from Yongle Blue Hole in the South China Sea.</title>
        <authorList>
            <person name="Fu T."/>
        </authorList>
    </citation>
    <scope>NUCLEOTIDE SEQUENCE [LARGE SCALE GENOMIC DNA]</scope>
    <source>
        <strain evidence="11 12">JC075</strain>
    </source>
</reference>
<organism evidence="11 12">
    <name type="scientific">Marinifilum breve</name>
    <dbReference type="NCBI Taxonomy" id="2184082"/>
    <lineage>
        <taxon>Bacteria</taxon>
        <taxon>Pseudomonadati</taxon>
        <taxon>Bacteroidota</taxon>
        <taxon>Bacteroidia</taxon>
        <taxon>Marinilabiliales</taxon>
        <taxon>Marinifilaceae</taxon>
    </lineage>
</organism>
<feature type="transmembrane region" description="Helical" evidence="10">
    <location>
        <begin position="422"/>
        <end position="444"/>
    </location>
</feature>
<evidence type="ECO:0000256" key="10">
    <source>
        <dbReference type="SAM" id="Phobius"/>
    </source>
</evidence>
<keyword evidence="5 10" id="KW-0812">Transmembrane</keyword>
<dbReference type="RefSeq" id="WP_110360588.1">
    <property type="nucleotide sequence ID" value="NZ_QFLI01000003.1"/>
</dbReference>
<dbReference type="InterPro" id="IPR050222">
    <property type="entry name" value="MATE_MdtK"/>
</dbReference>
<evidence type="ECO:0000313" key="12">
    <source>
        <dbReference type="Proteomes" id="UP000248079"/>
    </source>
</evidence>
<feature type="transmembrane region" description="Helical" evidence="10">
    <location>
        <begin position="305"/>
        <end position="334"/>
    </location>
</feature>
<dbReference type="Proteomes" id="UP000248079">
    <property type="component" value="Unassembled WGS sequence"/>
</dbReference>
<evidence type="ECO:0000256" key="7">
    <source>
        <dbReference type="ARBA" id="ARBA00023065"/>
    </source>
</evidence>
<feature type="transmembrane region" description="Helical" evidence="10">
    <location>
        <begin position="229"/>
        <end position="251"/>
    </location>
</feature>
<feature type="transmembrane region" description="Helical" evidence="10">
    <location>
        <begin position="46"/>
        <end position="72"/>
    </location>
</feature>
<dbReference type="EMBL" id="QFLI01000003">
    <property type="protein sequence ID" value="PXY01779.1"/>
    <property type="molecule type" value="Genomic_DNA"/>
</dbReference>
<dbReference type="InterPro" id="IPR048279">
    <property type="entry name" value="MdtK-like"/>
</dbReference>
<dbReference type="PANTHER" id="PTHR43298">
    <property type="entry name" value="MULTIDRUG RESISTANCE PROTEIN NORM-RELATED"/>
    <property type="match status" value="1"/>
</dbReference>
<evidence type="ECO:0000256" key="3">
    <source>
        <dbReference type="ARBA" id="ARBA00022449"/>
    </source>
</evidence>
<sequence>MHYNSNLKEKFLRVKAIDRGRQLFNMIKESLSGEEKDYTNGRIGKALFMLAIPMVLEMIFESVFAIADILFVSQLGDDAVATVGITESITTIVYAIGFGLSMATTALVARRVGEKKFEKAAKVSSQAILTGAIASFFIAVVGIFFSKDLLRLMGANATIVNEMSGYASIILGSNMIIMLLFINNAIFRSAGDAALSMRVLIIANCLNIILDPLLIFGLGPIPAMGVEGAAIATSIGRGLAVVYQFVLLFKGSGKIHIKIEHFTLKWKTIKKLIKLSLGGIGQNIIATSSWIGLMRIMAEFGSAAIAGYTIAIRILIFILLPSWGLSNAAATLVGQNLGANQSERAEKSVWAAGRINVVFLGLIGVVFFLFPAYFIELFTDDQGILVNGIQALKIISCGFIFYGMGMVLLNSINGAGDTQTPTLLNLISFWIVEIPVAYLLAIQFGWDQKGVFYAIIIAEAVLTLTALYWFKTGRWKLKKV</sequence>
<feature type="transmembrane region" description="Helical" evidence="10">
    <location>
        <begin position="199"/>
        <end position="223"/>
    </location>
</feature>
<dbReference type="GO" id="GO:0005886">
    <property type="term" value="C:plasma membrane"/>
    <property type="evidence" value="ECO:0007669"/>
    <property type="project" value="UniProtKB-SubCell"/>
</dbReference>
<dbReference type="OrthoDB" id="9776324at2"/>
<gene>
    <name evidence="11" type="ORF">DF185_09960</name>
</gene>
<dbReference type="NCBIfam" id="TIGR00797">
    <property type="entry name" value="matE"/>
    <property type="match status" value="1"/>
</dbReference>